<protein>
    <submittedName>
        <fullName evidence="1">Uncharacterized protein</fullName>
    </submittedName>
</protein>
<organism evidence="1 2">
    <name type="scientific">Smittium mucronatum</name>
    <dbReference type="NCBI Taxonomy" id="133383"/>
    <lineage>
        <taxon>Eukaryota</taxon>
        <taxon>Fungi</taxon>
        <taxon>Fungi incertae sedis</taxon>
        <taxon>Zoopagomycota</taxon>
        <taxon>Kickxellomycotina</taxon>
        <taxon>Harpellomycetes</taxon>
        <taxon>Harpellales</taxon>
        <taxon>Legeriomycetaceae</taxon>
        <taxon>Smittium</taxon>
    </lineage>
</organism>
<evidence type="ECO:0000313" key="1">
    <source>
        <dbReference type="EMBL" id="OLY85300.1"/>
    </source>
</evidence>
<keyword evidence="2" id="KW-1185">Reference proteome</keyword>
<sequence>MEPEEGTTTHQCKVTVNLSACTQDQRVSRPLSADILRIHDNTGVREEIWREKFPRITWYSGRDMDSLSKDKQLPKSSLSSIHSELSGCSEQISSTNRLFDITRDILDSGGATRSIRCGSISITSQQESENILQLAPGCEISGT</sequence>
<accession>A0A1R0H7Z5</accession>
<comment type="caution">
    <text evidence="1">The sequence shown here is derived from an EMBL/GenBank/DDBJ whole genome shotgun (WGS) entry which is preliminary data.</text>
</comment>
<dbReference type="AlphaFoldDB" id="A0A1R0H7Z5"/>
<dbReference type="Proteomes" id="UP000187455">
    <property type="component" value="Unassembled WGS sequence"/>
</dbReference>
<gene>
    <name evidence="1" type="ORF">AYI68_g507</name>
</gene>
<name>A0A1R0H7Z5_9FUNG</name>
<reference evidence="1 2" key="1">
    <citation type="journal article" date="2016" name="Mol. Biol. Evol.">
        <title>Genome-Wide Survey of Gut Fungi (Harpellales) Reveals the First Horizontally Transferred Ubiquitin Gene from a Mosquito Host.</title>
        <authorList>
            <person name="Wang Y."/>
            <person name="White M.M."/>
            <person name="Kvist S."/>
            <person name="Moncalvo J.M."/>
        </authorList>
    </citation>
    <scope>NUCLEOTIDE SEQUENCE [LARGE SCALE GENOMIC DNA]</scope>
    <source>
        <strain evidence="1 2">ALG-7-W6</strain>
    </source>
</reference>
<proteinExistence type="predicted"/>
<dbReference type="EMBL" id="LSSL01000161">
    <property type="protein sequence ID" value="OLY85300.1"/>
    <property type="molecule type" value="Genomic_DNA"/>
</dbReference>
<evidence type="ECO:0000313" key="2">
    <source>
        <dbReference type="Proteomes" id="UP000187455"/>
    </source>
</evidence>